<organism evidence="1 2">
    <name type="scientific">Idiomarina baltica</name>
    <dbReference type="NCBI Taxonomy" id="190892"/>
    <lineage>
        <taxon>Bacteria</taxon>
        <taxon>Pseudomonadati</taxon>
        <taxon>Pseudomonadota</taxon>
        <taxon>Gammaproteobacteria</taxon>
        <taxon>Alteromonadales</taxon>
        <taxon>Idiomarinaceae</taxon>
        <taxon>Idiomarina</taxon>
    </lineage>
</organism>
<gene>
    <name evidence="1" type="ORF">DCR58_09780</name>
</gene>
<dbReference type="SUPFAM" id="SSF109604">
    <property type="entry name" value="HD-domain/PDEase-like"/>
    <property type="match status" value="1"/>
</dbReference>
<name>A0A348WR92_9GAMM</name>
<comment type="caution">
    <text evidence="1">The sequence shown here is derived from an EMBL/GenBank/DDBJ whole genome shotgun (WGS) entry which is preliminary data.</text>
</comment>
<evidence type="ECO:0000313" key="1">
    <source>
        <dbReference type="EMBL" id="HAR57054.1"/>
    </source>
</evidence>
<evidence type="ECO:0000313" key="2">
    <source>
        <dbReference type="Proteomes" id="UP000262878"/>
    </source>
</evidence>
<proteinExistence type="predicted"/>
<reference evidence="1 2" key="1">
    <citation type="journal article" date="2018" name="Nat. Biotechnol.">
        <title>A standardized bacterial taxonomy based on genome phylogeny substantially revises the tree of life.</title>
        <authorList>
            <person name="Parks D.H."/>
            <person name="Chuvochina M."/>
            <person name="Waite D.W."/>
            <person name="Rinke C."/>
            <person name="Skarshewski A."/>
            <person name="Chaumeil P.A."/>
            <person name="Hugenholtz P."/>
        </authorList>
    </citation>
    <scope>NUCLEOTIDE SEQUENCE [LARGE SCALE GENOMIC DNA]</scope>
    <source>
        <strain evidence="1">UBA9360</strain>
    </source>
</reference>
<dbReference type="AlphaFoldDB" id="A0A348WR92"/>
<dbReference type="EMBL" id="DMUP01000240">
    <property type="protein sequence ID" value="HAR57054.1"/>
    <property type="molecule type" value="Genomic_DNA"/>
</dbReference>
<accession>A0A348WR92</accession>
<protein>
    <submittedName>
        <fullName evidence="1">Uncharacterized protein</fullName>
    </submittedName>
</protein>
<sequence>MNRLDEFLTSFRSALVHSTAVEIYAQTKKLEYEISEYQWPDYFAHWALGHRAQNLPHTLALQSAINVFKLSYELGLATPFRRLLMTAVLIRTLPTHLSNTNRLKSEVLHACLHKKERRHHYAYYLVDWSLHLARYQLALDGKGTLNQLLIGEHHLEYWPYAELSRPYRVEKLTNEHLEPALQHKRATPAYLNNSVKPPKTLLKAIKRFADGTDSLTPIIAAIEQQPSLRKALHQAAREHAQVAPFKSTKHAYLYLGAQRASRVLASASLQQHLDRHRIPLHESLMQRLSLLIELWRRLNQTAQIKWPVREKLIAQIIATDLIHHPTLASAIRWPTVPDDTPLSIFSIIGAVVEIERQKYSSILIHRWRLPEQVNHLIRVQHEVTNKQQTVFLLGCILLQQLYAGEKQTPKRWLALLPKLCERLNLDATQLLRIKNDAISFCHSYTPLNTHICAVNDYNHPSE</sequence>
<dbReference type="STRING" id="314276.OS145_13009"/>
<dbReference type="Proteomes" id="UP000262878">
    <property type="component" value="Unassembled WGS sequence"/>
</dbReference>